<dbReference type="Gene3D" id="1.10.10.10">
    <property type="entry name" value="Winged helix-like DNA-binding domain superfamily/Winged helix DNA-binding domain"/>
    <property type="match status" value="1"/>
</dbReference>
<evidence type="ECO:0000313" key="8">
    <source>
        <dbReference type="EMBL" id="TQL56322.1"/>
    </source>
</evidence>
<dbReference type="PANTHER" id="PTHR48111">
    <property type="entry name" value="REGULATOR OF RPOS"/>
    <property type="match status" value="1"/>
</dbReference>
<dbReference type="PROSITE" id="PS51755">
    <property type="entry name" value="OMPR_PHOB"/>
    <property type="match status" value="1"/>
</dbReference>
<evidence type="ECO:0000259" key="6">
    <source>
        <dbReference type="PROSITE" id="PS50110"/>
    </source>
</evidence>
<dbReference type="EMBL" id="VFOQ01000003">
    <property type="protein sequence ID" value="TQL56322.1"/>
    <property type="molecule type" value="Genomic_DNA"/>
</dbReference>
<dbReference type="PANTHER" id="PTHR48111:SF40">
    <property type="entry name" value="PHOSPHATE REGULON TRANSCRIPTIONAL REGULATORY PROTEIN PHOB"/>
    <property type="match status" value="1"/>
</dbReference>
<dbReference type="GO" id="GO:0006355">
    <property type="term" value="P:regulation of DNA-templated transcription"/>
    <property type="evidence" value="ECO:0007669"/>
    <property type="project" value="InterPro"/>
</dbReference>
<evidence type="ECO:0000259" key="7">
    <source>
        <dbReference type="PROSITE" id="PS51755"/>
    </source>
</evidence>
<organism evidence="8 9">
    <name type="scientific">Oryzihumus leptocrescens</name>
    <dbReference type="NCBI Taxonomy" id="297536"/>
    <lineage>
        <taxon>Bacteria</taxon>
        <taxon>Bacillati</taxon>
        <taxon>Actinomycetota</taxon>
        <taxon>Actinomycetes</taxon>
        <taxon>Micrococcales</taxon>
        <taxon>Intrasporangiaceae</taxon>
        <taxon>Oryzihumus</taxon>
    </lineage>
</organism>
<evidence type="ECO:0000256" key="3">
    <source>
        <dbReference type="ARBA" id="ARBA00023125"/>
    </source>
</evidence>
<feature type="domain" description="Response regulatory" evidence="6">
    <location>
        <begin position="22"/>
        <end position="135"/>
    </location>
</feature>
<dbReference type="OrthoDB" id="9812490at2"/>
<dbReference type="GO" id="GO:0032993">
    <property type="term" value="C:protein-DNA complex"/>
    <property type="evidence" value="ECO:0007669"/>
    <property type="project" value="TreeGrafter"/>
</dbReference>
<dbReference type="SMART" id="SM00862">
    <property type="entry name" value="Trans_reg_C"/>
    <property type="match status" value="1"/>
</dbReference>
<dbReference type="AlphaFoldDB" id="A0A542Z7K6"/>
<accession>A0A542Z7K6</accession>
<dbReference type="GO" id="GO:0000976">
    <property type="term" value="F:transcription cis-regulatory region binding"/>
    <property type="evidence" value="ECO:0007669"/>
    <property type="project" value="TreeGrafter"/>
</dbReference>
<dbReference type="InterPro" id="IPR011006">
    <property type="entry name" value="CheY-like_superfamily"/>
</dbReference>
<dbReference type="SMART" id="SM00448">
    <property type="entry name" value="REC"/>
    <property type="match status" value="1"/>
</dbReference>
<dbReference type="GO" id="GO:0005829">
    <property type="term" value="C:cytosol"/>
    <property type="evidence" value="ECO:0007669"/>
    <property type="project" value="TreeGrafter"/>
</dbReference>
<dbReference type="SUPFAM" id="SSF52172">
    <property type="entry name" value="CheY-like"/>
    <property type="match status" value="1"/>
</dbReference>
<dbReference type="InterPro" id="IPR001867">
    <property type="entry name" value="OmpR/PhoB-type_DNA-bd"/>
</dbReference>
<gene>
    <name evidence="8" type="ORF">FB474_3938</name>
</gene>
<dbReference type="Pfam" id="PF00072">
    <property type="entry name" value="Response_reg"/>
    <property type="match status" value="1"/>
</dbReference>
<dbReference type="CDD" id="cd00383">
    <property type="entry name" value="trans_reg_C"/>
    <property type="match status" value="1"/>
</dbReference>
<protein>
    <submittedName>
        <fullName evidence="8">DNA-binding response OmpR family regulator</fullName>
    </submittedName>
</protein>
<keyword evidence="3 5" id="KW-0238">DNA-binding</keyword>
<dbReference type="Gene3D" id="3.40.50.2300">
    <property type="match status" value="1"/>
</dbReference>
<dbReference type="PROSITE" id="PS50110">
    <property type="entry name" value="RESPONSE_REGULATORY"/>
    <property type="match status" value="1"/>
</dbReference>
<evidence type="ECO:0000256" key="1">
    <source>
        <dbReference type="ARBA" id="ARBA00022553"/>
    </source>
</evidence>
<sequence>MGTQVTAVGANGGAGVDTAAGTAVVIEDDEDIRALVQAVLEQRGLQVFSASSGAEGLELVRERQPVLVTLDLGLPDIDGFEVCRRIRSMSDAYVIMLSARADEVDQLVGLEIGADDYITKPFSPRDLRARVGAMLRRPRGGAPAAAGAAVEPPAPEEAAATAGVVPPEESAHRLTVDVESRVAVLDGEELTLTRTEFDLLAALFGQPRRVWTREALLRTVWKTEWVKDTHLVEVHVGNLRRKLGDEEWIRTVWGVGYRFGQPELAEMAARRNT</sequence>
<feature type="domain" description="OmpR/PhoB-type" evidence="7">
    <location>
        <begin position="166"/>
        <end position="261"/>
    </location>
</feature>
<evidence type="ECO:0000256" key="4">
    <source>
        <dbReference type="PROSITE-ProRule" id="PRU00169"/>
    </source>
</evidence>
<dbReference type="CDD" id="cd17574">
    <property type="entry name" value="REC_OmpR"/>
    <property type="match status" value="1"/>
</dbReference>
<dbReference type="Pfam" id="PF00486">
    <property type="entry name" value="Trans_reg_C"/>
    <property type="match status" value="1"/>
</dbReference>
<feature type="DNA-binding region" description="OmpR/PhoB-type" evidence="5">
    <location>
        <begin position="166"/>
        <end position="261"/>
    </location>
</feature>
<keyword evidence="1 4" id="KW-0597">Phosphoprotein</keyword>
<dbReference type="InterPro" id="IPR001789">
    <property type="entry name" value="Sig_transdc_resp-reg_receiver"/>
</dbReference>
<dbReference type="Proteomes" id="UP000319514">
    <property type="component" value="Unassembled WGS sequence"/>
</dbReference>
<evidence type="ECO:0000313" key="9">
    <source>
        <dbReference type="Proteomes" id="UP000319514"/>
    </source>
</evidence>
<keyword evidence="2" id="KW-0902">Two-component regulatory system</keyword>
<dbReference type="GO" id="GO:0000156">
    <property type="term" value="F:phosphorelay response regulator activity"/>
    <property type="evidence" value="ECO:0007669"/>
    <property type="project" value="TreeGrafter"/>
</dbReference>
<feature type="modified residue" description="4-aspartylphosphate" evidence="4">
    <location>
        <position position="71"/>
    </location>
</feature>
<dbReference type="InterPro" id="IPR016032">
    <property type="entry name" value="Sig_transdc_resp-reg_C-effctor"/>
</dbReference>
<comment type="caution">
    <text evidence="8">The sequence shown here is derived from an EMBL/GenBank/DDBJ whole genome shotgun (WGS) entry which is preliminary data.</text>
</comment>
<evidence type="ECO:0000256" key="5">
    <source>
        <dbReference type="PROSITE-ProRule" id="PRU01091"/>
    </source>
</evidence>
<name>A0A542Z7K6_9MICO</name>
<dbReference type="InterPro" id="IPR036388">
    <property type="entry name" value="WH-like_DNA-bd_sf"/>
</dbReference>
<proteinExistence type="predicted"/>
<dbReference type="Gene3D" id="6.10.250.690">
    <property type="match status" value="1"/>
</dbReference>
<dbReference type="InterPro" id="IPR039420">
    <property type="entry name" value="WalR-like"/>
</dbReference>
<dbReference type="SUPFAM" id="SSF46894">
    <property type="entry name" value="C-terminal effector domain of the bipartite response regulators"/>
    <property type="match status" value="1"/>
</dbReference>
<keyword evidence="9" id="KW-1185">Reference proteome</keyword>
<evidence type="ECO:0000256" key="2">
    <source>
        <dbReference type="ARBA" id="ARBA00023012"/>
    </source>
</evidence>
<reference evidence="8 9" key="1">
    <citation type="submission" date="2019-06" db="EMBL/GenBank/DDBJ databases">
        <title>Sequencing the genomes of 1000 actinobacteria strains.</title>
        <authorList>
            <person name="Klenk H.-P."/>
        </authorList>
    </citation>
    <scope>NUCLEOTIDE SEQUENCE [LARGE SCALE GENOMIC DNA]</scope>
    <source>
        <strain evidence="8 9">DSM 18082</strain>
    </source>
</reference>